<evidence type="ECO:0000256" key="1">
    <source>
        <dbReference type="SAM" id="MobiDB-lite"/>
    </source>
</evidence>
<name>A0A3D9T633_9ACTN</name>
<sequence length="170" mass="17382">MRATTIAACTGAALFCVAQPALADGVRIEPGGAMPGETVTVSGACDRPGDTGMELKSRALRAGIVKLDARGGYDIAATVRYTRSRDYTVTVVCTPSKDSRTEMFHVKSLWRRHHHGGHPHGGPQTGGGGAARAAAEPEGDGLPAFAAPALLLGAAVGAALLVRARRRGGA</sequence>
<evidence type="ECO:0008006" key="6">
    <source>
        <dbReference type="Google" id="ProtNLM"/>
    </source>
</evidence>
<dbReference type="Proteomes" id="UP000256661">
    <property type="component" value="Unassembled WGS sequence"/>
</dbReference>
<evidence type="ECO:0000313" key="5">
    <source>
        <dbReference type="Proteomes" id="UP000256661"/>
    </source>
</evidence>
<dbReference type="EMBL" id="QTTT01000001">
    <property type="protein sequence ID" value="REF00155.1"/>
    <property type="molecule type" value="Genomic_DNA"/>
</dbReference>
<keyword evidence="2" id="KW-0812">Transmembrane</keyword>
<organism evidence="4 5">
    <name type="scientific">Thermomonospora umbrina</name>
    <dbReference type="NCBI Taxonomy" id="111806"/>
    <lineage>
        <taxon>Bacteria</taxon>
        <taxon>Bacillati</taxon>
        <taxon>Actinomycetota</taxon>
        <taxon>Actinomycetes</taxon>
        <taxon>Streptosporangiales</taxon>
        <taxon>Thermomonosporaceae</taxon>
        <taxon>Thermomonospora</taxon>
    </lineage>
</organism>
<proteinExistence type="predicted"/>
<evidence type="ECO:0000256" key="2">
    <source>
        <dbReference type="SAM" id="Phobius"/>
    </source>
</evidence>
<keyword evidence="2" id="KW-1133">Transmembrane helix</keyword>
<feature type="signal peptide" evidence="3">
    <location>
        <begin position="1"/>
        <end position="23"/>
    </location>
</feature>
<evidence type="ECO:0000313" key="4">
    <source>
        <dbReference type="EMBL" id="REF00155.1"/>
    </source>
</evidence>
<reference evidence="4 5" key="1">
    <citation type="submission" date="2018-08" db="EMBL/GenBank/DDBJ databases">
        <title>Sequencing the genomes of 1000 actinobacteria strains.</title>
        <authorList>
            <person name="Klenk H.-P."/>
        </authorList>
    </citation>
    <scope>NUCLEOTIDE SEQUENCE [LARGE SCALE GENOMIC DNA]</scope>
    <source>
        <strain evidence="4 5">DSM 43927</strain>
    </source>
</reference>
<gene>
    <name evidence="4" type="ORF">DFJ69_5683</name>
</gene>
<comment type="caution">
    <text evidence="4">The sequence shown here is derived from an EMBL/GenBank/DDBJ whole genome shotgun (WGS) entry which is preliminary data.</text>
</comment>
<dbReference type="AlphaFoldDB" id="A0A3D9T633"/>
<feature type="transmembrane region" description="Helical" evidence="2">
    <location>
        <begin position="142"/>
        <end position="162"/>
    </location>
</feature>
<keyword evidence="5" id="KW-1185">Reference proteome</keyword>
<keyword evidence="2" id="KW-0472">Membrane</keyword>
<dbReference type="RefSeq" id="WP_245974611.1">
    <property type="nucleotide sequence ID" value="NZ_QTTT01000001.1"/>
</dbReference>
<keyword evidence="3" id="KW-0732">Signal</keyword>
<protein>
    <recommendedName>
        <fullName evidence="6">MYXO-CTERM domain-containing protein</fullName>
    </recommendedName>
</protein>
<accession>A0A3D9T633</accession>
<feature type="region of interest" description="Disordered" evidence="1">
    <location>
        <begin position="112"/>
        <end position="137"/>
    </location>
</feature>
<feature type="compositionally biased region" description="Gly residues" evidence="1">
    <location>
        <begin position="119"/>
        <end position="130"/>
    </location>
</feature>
<feature type="chain" id="PRO_5017610390" description="MYXO-CTERM domain-containing protein" evidence="3">
    <location>
        <begin position="24"/>
        <end position="170"/>
    </location>
</feature>
<evidence type="ECO:0000256" key="3">
    <source>
        <dbReference type="SAM" id="SignalP"/>
    </source>
</evidence>